<evidence type="ECO:0000256" key="1">
    <source>
        <dbReference type="SAM" id="Phobius"/>
    </source>
</evidence>
<organism evidence="3">
    <name type="scientific">marine metagenome</name>
    <dbReference type="NCBI Taxonomy" id="408172"/>
    <lineage>
        <taxon>unclassified sequences</taxon>
        <taxon>metagenomes</taxon>
        <taxon>ecological metagenomes</taxon>
    </lineage>
</organism>
<name>A0A381NNG8_9ZZZZ</name>
<keyword evidence="1" id="KW-0812">Transmembrane</keyword>
<dbReference type="SUPFAM" id="SSF56601">
    <property type="entry name" value="beta-lactamase/transpeptidase-like"/>
    <property type="match status" value="1"/>
</dbReference>
<accession>A0A381NNG8</accession>
<dbReference type="InterPro" id="IPR012338">
    <property type="entry name" value="Beta-lactam/transpept-like"/>
</dbReference>
<sequence length="505" mass="56448">MLNQALALYQATKIQGVIMNLALVSIFIIALFSCAPLPVNVSDQAYPQTELTAQVDELFTEWDTEDSPGAAIGIFKDGRIIYARGYGIANLDYGIPLVPQSVLRIGSISKQFVAMCIAILAEQEKLSFDDNIRTYLPEMPDYGEPITIRHLLHHTSGIREYLTLVELIGKPEGSGFGYTTRELVGLLARQQGLNFSPGERYSYTNSGYFLLAEIITRVSGTKASAFAQENVFDPLGMKSTRFYDDRDAIIRNQAMGYSQEGDDGYRLDILRSDVIGDLGVITTVEDFLRWDNNFYDNQLGAGTQDLIDTMAERGRTNDEDELSYALGLEFDSYRGLRTMGHGGSAVGYVADFLQFPDQRFSVVILSNLSSFRPGRLARQVADLYLADYLEEPSASGAQDRPGSRSRSRGPEAVTLPIEELEAFTGDFYSDEFDFFYSFQVKEGSLQLEVRERSFALVSYPADRFGWGRRELTFLRNDNGDVSGFLLGAGDIQNLKFRKVESRIPR</sequence>
<protein>
    <recommendedName>
        <fullName evidence="2">Beta-lactamase-related domain-containing protein</fullName>
    </recommendedName>
</protein>
<evidence type="ECO:0000313" key="3">
    <source>
        <dbReference type="EMBL" id="SUZ56145.1"/>
    </source>
</evidence>
<keyword evidence="1" id="KW-0472">Membrane</keyword>
<feature type="transmembrane region" description="Helical" evidence="1">
    <location>
        <begin position="21"/>
        <end position="39"/>
    </location>
</feature>
<keyword evidence="1" id="KW-1133">Transmembrane helix</keyword>
<feature type="domain" description="Beta-lactamase-related" evidence="2">
    <location>
        <begin position="63"/>
        <end position="378"/>
    </location>
</feature>
<dbReference type="PANTHER" id="PTHR46825">
    <property type="entry name" value="D-ALANYL-D-ALANINE-CARBOXYPEPTIDASE/ENDOPEPTIDASE AMPH"/>
    <property type="match status" value="1"/>
</dbReference>
<dbReference type="PANTHER" id="PTHR46825:SF9">
    <property type="entry name" value="BETA-LACTAMASE-RELATED DOMAIN-CONTAINING PROTEIN"/>
    <property type="match status" value="1"/>
</dbReference>
<evidence type="ECO:0000259" key="2">
    <source>
        <dbReference type="Pfam" id="PF00144"/>
    </source>
</evidence>
<dbReference type="AlphaFoldDB" id="A0A381NNG8"/>
<dbReference type="Gene3D" id="3.40.710.10">
    <property type="entry name" value="DD-peptidase/beta-lactamase superfamily"/>
    <property type="match status" value="1"/>
</dbReference>
<dbReference type="InterPro" id="IPR050491">
    <property type="entry name" value="AmpC-like"/>
</dbReference>
<dbReference type="InterPro" id="IPR001466">
    <property type="entry name" value="Beta-lactam-related"/>
</dbReference>
<gene>
    <name evidence="3" type="ORF">METZ01_LOCUS8999</name>
</gene>
<dbReference type="EMBL" id="UINC01000483">
    <property type="protein sequence ID" value="SUZ56145.1"/>
    <property type="molecule type" value="Genomic_DNA"/>
</dbReference>
<dbReference type="Pfam" id="PF00144">
    <property type="entry name" value="Beta-lactamase"/>
    <property type="match status" value="1"/>
</dbReference>
<proteinExistence type="predicted"/>
<reference evidence="3" key="1">
    <citation type="submission" date="2018-05" db="EMBL/GenBank/DDBJ databases">
        <authorList>
            <person name="Lanie J.A."/>
            <person name="Ng W.-L."/>
            <person name="Kazmierczak K.M."/>
            <person name="Andrzejewski T.M."/>
            <person name="Davidsen T.M."/>
            <person name="Wayne K.J."/>
            <person name="Tettelin H."/>
            <person name="Glass J.I."/>
            <person name="Rusch D."/>
            <person name="Podicherti R."/>
            <person name="Tsui H.-C.T."/>
            <person name="Winkler M.E."/>
        </authorList>
    </citation>
    <scope>NUCLEOTIDE SEQUENCE</scope>
</reference>